<dbReference type="Gene3D" id="3.20.20.70">
    <property type="entry name" value="Aldolase class I"/>
    <property type="match status" value="1"/>
</dbReference>
<dbReference type="InterPro" id="IPR013785">
    <property type="entry name" value="Aldolase_TIM"/>
</dbReference>
<dbReference type="Pfam" id="PF06969">
    <property type="entry name" value="HemN_C"/>
    <property type="match status" value="1"/>
</dbReference>
<dbReference type="NCBIfam" id="TIGR00539">
    <property type="entry name" value="hemN_rel"/>
    <property type="match status" value="1"/>
</dbReference>
<dbReference type="InterPro" id="IPR004559">
    <property type="entry name" value="HemW-like"/>
</dbReference>
<dbReference type="AlphaFoldDB" id="A0A6N7XKC5"/>
<evidence type="ECO:0000313" key="12">
    <source>
        <dbReference type="Proteomes" id="UP000469424"/>
    </source>
</evidence>
<protein>
    <recommendedName>
        <fullName evidence="2 9">Heme chaperone HemW</fullName>
    </recommendedName>
</protein>
<dbReference type="InterPro" id="IPR058240">
    <property type="entry name" value="rSAM_sf"/>
</dbReference>
<keyword evidence="6 9" id="KW-0408">Iron</keyword>
<evidence type="ECO:0000256" key="7">
    <source>
        <dbReference type="ARBA" id="ARBA00023014"/>
    </source>
</evidence>
<keyword evidence="5 9" id="KW-0479">Metal-binding</keyword>
<dbReference type="SFLD" id="SFLDF00288">
    <property type="entry name" value="HemN-like__clustered_with_nucl"/>
    <property type="match status" value="1"/>
</dbReference>
<dbReference type="InterPro" id="IPR034505">
    <property type="entry name" value="Coproporphyrinogen-III_oxidase"/>
</dbReference>
<dbReference type="SUPFAM" id="SSF102114">
    <property type="entry name" value="Radical SAM enzymes"/>
    <property type="match status" value="1"/>
</dbReference>
<name>A0A6N7XKC5_9FIRM</name>
<keyword evidence="12" id="KW-1185">Reference proteome</keyword>
<dbReference type="InterPro" id="IPR010723">
    <property type="entry name" value="HemN_C"/>
</dbReference>
<gene>
    <name evidence="11" type="primary">hemW</name>
    <name evidence="11" type="ORF">FYJ65_08870</name>
</gene>
<keyword evidence="9" id="KW-0963">Cytoplasm</keyword>
<dbReference type="Pfam" id="PF04055">
    <property type="entry name" value="Radical_SAM"/>
    <property type="match status" value="1"/>
</dbReference>
<dbReference type="SFLD" id="SFLDG01065">
    <property type="entry name" value="anaerobic_coproporphyrinogen-I"/>
    <property type="match status" value="1"/>
</dbReference>
<keyword evidence="8 9" id="KW-0143">Chaperone</keyword>
<dbReference type="SMART" id="SM00729">
    <property type="entry name" value="Elp3"/>
    <property type="match status" value="1"/>
</dbReference>
<evidence type="ECO:0000313" key="11">
    <source>
        <dbReference type="EMBL" id="MST71414.1"/>
    </source>
</evidence>
<dbReference type="SFLD" id="SFLDG01082">
    <property type="entry name" value="B12-binding_domain_containing"/>
    <property type="match status" value="1"/>
</dbReference>
<proteinExistence type="inferred from homology"/>
<dbReference type="InterPro" id="IPR006638">
    <property type="entry name" value="Elp3/MiaA/NifB-like_rSAM"/>
</dbReference>
<organism evidence="11 12">
    <name type="scientific">Mogibacterium kristiansenii</name>
    <dbReference type="NCBI Taxonomy" id="2606708"/>
    <lineage>
        <taxon>Bacteria</taxon>
        <taxon>Bacillati</taxon>
        <taxon>Bacillota</taxon>
        <taxon>Clostridia</taxon>
        <taxon>Peptostreptococcales</taxon>
        <taxon>Anaerovoracaceae</taxon>
        <taxon>Mogibacterium</taxon>
    </lineage>
</organism>
<comment type="subcellular location">
    <subcellularLocation>
        <location evidence="9">Cytoplasm</location>
    </subcellularLocation>
</comment>
<reference evidence="11 12" key="1">
    <citation type="submission" date="2019-08" db="EMBL/GenBank/DDBJ databases">
        <title>In-depth cultivation of the pig gut microbiome towards novel bacterial diversity and tailored functional studies.</title>
        <authorList>
            <person name="Wylensek D."/>
            <person name="Hitch T.C.A."/>
            <person name="Clavel T."/>
        </authorList>
    </citation>
    <scope>NUCLEOTIDE SEQUENCE [LARGE SCALE GENOMIC DNA]</scope>
    <source>
        <strain evidence="11 12">WCA-MUC-591-APC-4B</strain>
    </source>
</reference>
<evidence type="ECO:0000256" key="4">
    <source>
        <dbReference type="ARBA" id="ARBA00022691"/>
    </source>
</evidence>
<comment type="caution">
    <text evidence="11">The sequence shown here is derived from an EMBL/GenBank/DDBJ whole genome shotgun (WGS) entry which is preliminary data.</text>
</comment>
<keyword evidence="4 9" id="KW-0949">S-adenosyl-L-methionine</keyword>
<keyword evidence="3 9" id="KW-0349">Heme</keyword>
<dbReference type="SFLD" id="SFLDS00029">
    <property type="entry name" value="Radical_SAM"/>
    <property type="match status" value="1"/>
</dbReference>
<comment type="function">
    <text evidence="9">Probably acts as a heme chaperone, transferring heme to an unknown acceptor. Binds one molecule of heme per monomer, possibly covalently. Binds 1 [4Fe-4S] cluster. The cluster is coordinated with 3 cysteines and an exchangeable S-adenosyl-L-methionine.</text>
</comment>
<dbReference type="GO" id="GO:0006779">
    <property type="term" value="P:porphyrin-containing compound biosynthetic process"/>
    <property type="evidence" value="ECO:0007669"/>
    <property type="project" value="InterPro"/>
</dbReference>
<comment type="similarity">
    <text evidence="1">Belongs to the anaerobic coproporphyrinogen-III oxidase family. HemW subfamily.</text>
</comment>
<dbReference type="PANTHER" id="PTHR13932">
    <property type="entry name" value="COPROPORPHYRINIGEN III OXIDASE"/>
    <property type="match status" value="1"/>
</dbReference>
<evidence type="ECO:0000256" key="1">
    <source>
        <dbReference type="ARBA" id="ARBA00006100"/>
    </source>
</evidence>
<sequence>MTTPNKAGIYIHIPFCVKKCNYCAFLSGPAGPEVRQEYVNHLIEEIRLRSREVPEADTIYFGGGTPSLLTPEQIGHILEEVRKAFRITEGAEVTLEANPGTLTEESLAGYGNVGINRLSMGVQSMDDRRLRYLGRIHTAEEVRRDVKMAREAGFHNINLDLIFAIPGTDVSDAMEDLEAIAALEPEHISFYSLQLEEGTSFFRDFEAGKLREVPDETDRKMYHRGIQVLREKGYRHYEISNFARPGYESRHNSKYWNMAEYVGLGLGASSYTGHRRMVNETDLKAYSEMLDRGELAFMEVHENSEGDDMSEAVFTGLRREEGVRYRDILGSEEAFWEYFREALPEAREYEAGGFLEMTDEGLRLTERGIDISNGIMALFV</sequence>
<evidence type="ECO:0000259" key="10">
    <source>
        <dbReference type="PROSITE" id="PS51918"/>
    </source>
</evidence>
<dbReference type="GO" id="GO:0004109">
    <property type="term" value="F:coproporphyrinogen oxidase activity"/>
    <property type="evidence" value="ECO:0007669"/>
    <property type="project" value="InterPro"/>
</dbReference>
<dbReference type="EMBL" id="VUNA01000024">
    <property type="protein sequence ID" value="MST71414.1"/>
    <property type="molecule type" value="Genomic_DNA"/>
</dbReference>
<dbReference type="Proteomes" id="UP000469424">
    <property type="component" value="Unassembled WGS sequence"/>
</dbReference>
<dbReference type="GO" id="GO:0046872">
    <property type="term" value="F:metal ion binding"/>
    <property type="evidence" value="ECO:0007669"/>
    <property type="project" value="UniProtKB-UniRule"/>
</dbReference>
<evidence type="ECO:0000256" key="9">
    <source>
        <dbReference type="RuleBase" id="RU364116"/>
    </source>
</evidence>
<evidence type="ECO:0000256" key="8">
    <source>
        <dbReference type="ARBA" id="ARBA00023186"/>
    </source>
</evidence>
<keyword evidence="7 9" id="KW-0411">Iron-sulfur</keyword>
<dbReference type="PANTHER" id="PTHR13932:SF5">
    <property type="entry name" value="RADICAL S-ADENOSYL METHIONINE DOMAIN-CONTAINING PROTEIN 1, MITOCHONDRIAL"/>
    <property type="match status" value="1"/>
</dbReference>
<dbReference type="GO" id="GO:0005737">
    <property type="term" value="C:cytoplasm"/>
    <property type="evidence" value="ECO:0007669"/>
    <property type="project" value="UniProtKB-SubCell"/>
</dbReference>
<dbReference type="CDD" id="cd01335">
    <property type="entry name" value="Radical_SAM"/>
    <property type="match status" value="1"/>
</dbReference>
<keyword evidence="9" id="KW-0004">4Fe-4S</keyword>
<dbReference type="GO" id="GO:0051539">
    <property type="term" value="F:4 iron, 4 sulfur cluster binding"/>
    <property type="evidence" value="ECO:0007669"/>
    <property type="project" value="UniProtKB-UniRule"/>
</dbReference>
<dbReference type="PROSITE" id="PS51918">
    <property type="entry name" value="RADICAL_SAM"/>
    <property type="match status" value="1"/>
</dbReference>
<evidence type="ECO:0000256" key="3">
    <source>
        <dbReference type="ARBA" id="ARBA00022617"/>
    </source>
</evidence>
<accession>A0A6N7XKC5</accession>
<evidence type="ECO:0000256" key="6">
    <source>
        <dbReference type="ARBA" id="ARBA00023004"/>
    </source>
</evidence>
<feature type="domain" description="Radical SAM core" evidence="10">
    <location>
        <begin position="1"/>
        <end position="235"/>
    </location>
</feature>
<dbReference type="InterPro" id="IPR007197">
    <property type="entry name" value="rSAM"/>
</dbReference>
<dbReference type="SFLD" id="SFLDF00562">
    <property type="entry name" value="HemN-like__clustered_with_heat"/>
    <property type="match status" value="1"/>
</dbReference>
<evidence type="ECO:0000256" key="2">
    <source>
        <dbReference type="ARBA" id="ARBA00017228"/>
    </source>
</evidence>
<evidence type="ECO:0000256" key="5">
    <source>
        <dbReference type="ARBA" id="ARBA00022723"/>
    </source>
</evidence>
<dbReference type="RefSeq" id="WP_154554977.1">
    <property type="nucleotide sequence ID" value="NZ_VUNA01000024.1"/>
</dbReference>